<dbReference type="AlphaFoldDB" id="A0A1B0GR52"/>
<proteinExistence type="predicted"/>
<dbReference type="VEuPathDB" id="HostDB:ENSMUSG00000025484"/>
<reference evidence="1" key="4">
    <citation type="submission" date="2025-09" db="UniProtKB">
        <authorList>
            <consortium name="Ensembl"/>
        </authorList>
    </citation>
    <scope>IDENTIFICATION</scope>
    <source>
        <strain evidence="1">C57BL/6J</strain>
    </source>
</reference>
<reference evidence="1 3" key="1">
    <citation type="journal article" date="2009" name="PLoS Biol.">
        <title>Lineage-specific biology revealed by a finished genome assembly of the mouse.</title>
        <authorList>
            <consortium name="Mouse Genome Sequencing Consortium"/>
            <person name="Church D.M."/>
            <person name="Goodstadt L."/>
            <person name="Hillier L.W."/>
            <person name="Zody M.C."/>
            <person name="Goldstein S."/>
            <person name="She X."/>
            <person name="Bult C.J."/>
            <person name="Agarwala R."/>
            <person name="Cherry J.L."/>
            <person name="DiCuccio M."/>
            <person name="Hlavina W."/>
            <person name="Kapustin Y."/>
            <person name="Meric P."/>
            <person name="Maglott D."/>
            <person name="Birtle Z."/>
            <person name="Marques A.C."/>
            <person name="Graves T."/>
            <person name="Zhou S."/>
            <person name="Teague B."/>
            <person name="Potamousis K."/>
            <person name="Churas C."/>
            <person name="Place M."/>
            <person name="Herschleb J."/>
            <person name="Runnheim R."/>
            <person name="Forrest D."/>
            <person name="Amos-Landgraf J."/>
            <person name="Schwartz D.C."/>
            <person name="Cheng Z."/>
            <person name="Lindblad-Toh K."/>
            <person name="Eichler E.E."/>
            <person name="Ponting C.P."/>
        </authorList>
    </citation>
    <scope>NUCLEOTIDE SEQUENCE [LARGE SCALE GENOMIC DNA]</scope>
    <source>
        <strain evidence="1 3">C57BL/6J</strain>
    </source>
</reference>
<gene>
    <name evidence="1 2" type="primary">Bet1l</name>
</gene>
<keyword evidence="3" id="KW-1185">Reference proteome</keyword>
<dbReference type="GeneTree" id="ENSGT00940000160208"/>
<evidence type="ECO:0000313" key="1">
    <source>
        <dbReference type="Ensembl" id="ENSMUSP00000147377.2"/>
    </source>
</evidence>
<evidence type="ECO:0000313" key="3">
    <source>
        <dbReference type="Proteomes" id="UP000000589"/>
    </source>
</evidence>
<name>A0A1B0GR52_MOUSE</name>
<dbReference type="ProteomicsDB" id="351073"/>
<organism evidence="1 3">
    <name type="scientific">Mus musculus</name>
    <name type="common">Mouse</name>
    <dbReference type="NCBI Taxonomy" id="10090"/>
    <lineage>
        <taxon>Eukaryota</taxon>
        <taxon>Metazoa</taxon>
        <taxon>Chordata</taxon>
        <taxon>Craniata</taxon>
        <taxon>Vertebrata</taxon>
        <taxon>Euteleostomi</taxon>
        <taxon>Mammalia</taxon>
        <taxon>Eutheria</taxon>
        <taxon>Euarchontoglires</taxon>
        <taxon>Glires</taxon>
        <taxon>Rodentia</taxon>
        <taxon>Myomorpha</taxon>
        <taxon>Muroidea</taxon>
        <taxon>Muridae</taxon>
        <taxon>Murinae</taxon>
        <taxon>Mus</taxon>
        <taxon>Mus</taxon>
    </lineage>
</organism>
<evidence type="ECO:0000313" key="2">
    <source>
        <dbReference type="MGI" id="MGI:1913128"/>
    </source>
</evidence>
<reference evidence="1 3" key="2">
    <citation type="journal article" date="2011" name="PLoS Biol.">
        <title>Modernizing reference genome assemblies.</title>
        <authorList>
            <person name="Church D.M."/>
            <person name="Schneider V.A."/>
            <person name="Graves T."/>
            <person name="Auger K."/>
            <person name="Cunningham F."/>
            <person name="Bouk N."/>
            <person name="Chen H.C."/>
            <person name="Agarwala R."/>
            <person name="McLaren W.M."/>
            <person name="Ritchie G.R."/>
            <person name="Albracht D."/>
            <person name="Kremitzki M."/>
            <person name="Rock S."/>
            <person name="Kotkiewicz H."/>
            <person name="Kremitzki C."/>
            <person name="Wollam A."/>
            <person name="Trani L."/>
            <person name="Fulton L."/>
            <person name="Fulton R."/>
            <person name="Matthews L."/>
            <person name="Whitehead S."/>
            <person name="Chow W."/>
            <person name="Torrance J."/>
            <person name="Dunn M."/>
            <person name="Harden G."/>
            <person name="Threadgold G."/>
            <person name="Wood J."/>
            <person name="Collins J."/>
            <person name="Heath P."/>
            <person name="Griffiths G."/>
            <person name="Pelan S."/>
            <person name="Grafham D."/>
            <person name="Eichler E.E."/>
            <person name="Weinstock G."/>
            <person name="Mardis E.R."/>
            <person name="Wilson R.K."/>
            <person name="Howe K."/>
            <person name="Flicek P."/>
            <person name="Hubbard T."/>
        </authorList>
    </citation>
    <scope>NUCLEOTIDE SEQUENCE [LARGE SCALE GENOMIC DNA]</scope>
    <source>
        <strain evidence="1 3">C57BL/6J</strain>
    </source>
</reference>
<dbReference type="Ensembl" id="ENSMUST00000211590.2">
    <property type="protein sequence ID" value="ENSMUSP00000147377.2"/>
    <property type="gene ID" value="ENSMUSG00000025484.10"/>
</dbReference>
<sequence length="115" mass="13059">MADWTRAQSSGAVEDILDRENKRMADSLASKVTRLKSGHRGPEPLLRRHGLRFHKCDWPTHGECEALLHDGTVWARQPEASVWYGCGLNRGLLHPLLPLVEDKDVSQWEPRAARL</sequence>
<dbReference type="AGR" id="MGI:1913128"/>
<dbReference type="Bgee" id="ENSMUSG00000025484">
    <property type="expression patterns" value="Expressed in dentate gyrus of hippocampal formation granule cell and 256 other cell types or tissues"/>
</dbReference>
<dbReference type="ExpressionAtlas" id="A0A1B0GR52">
    <property type="expression patterns" value="baseline and differential"/>
</dbReference>
<accession>A0A1B0GR52</accession>
<dbReference type="Proteomes" id="UP000000589">
    <property type="component" value="Chromosome 7"/>
</dbReference>
<dbReference type="OrthoDB" id="261831at2759"/>
<protein>
    <submittedName>
        <fullName evidence="1">Bet1 golgi vesicular membrane trafficking protein like</fullName>
    </submittedName>
</protein>
<dbReference type="MGI" id="MGI:1913128">
    <property type="gene designation" value="Bet1l"/>
</dbReference>
<feature type="non-terminal residue" evidence="1">
    <location>
        <position position="115"/>
    </location>
</feature>
<reference evidence="1" key="3">
    <citation type="submission" date="2025-08" db="UniProtKB">
        <authorList>
            <consortium name="Ensembl"/>
        </authorList>
    </citation>
    <scope>IDENTIFICATION</scope>
    <source>
        <strain evidence="1">C57BL/6J</strain>
    </source>
</reference>